<dbReference type="PANTHER" id="PTHR45339:SF6">
    <property type="entry name" value="SENSORY HISTIDINE PROTEIN KINASE"/>
    <property type="match status" value="1"/>
</dbReference>
<evidence type="ECO:0000256" key="2">
    <source>
        <dbReference type="PROSITE-ProRule" id="PRU00169"/>
    </source>
</evidence>
<dbReference type="InterPro" id="IPR011006">
    <property type="entry name" value="CheY-like_superfamily"/>
</dbReference>
<dbReference type="InterPro" id="IPR001789">
    <property type="entry name" value="Sig_transdc_resp-reg_receiver"/>
</dbReference>
<dbReference type="RefSeq" id="WP_171091358.1">
    <property type="nucleotide sequence ID" value="NZ_CP053069.1"/>
</dbReference>
<evidence type="ECO:0000259" key="3">
    <source>
        <dbReference type="PROSITE" id="PS50110"/>
    </source>
</evidence>
<evidence type="ECO:0000313" key="5">
    <source>
        <dbReference type="Proteomes" id="UP000501534"/>
    </source>
</evidence>
<dbReference type="Gene3D" id="3.40.50.2300">
    <property type="match status" value="1"/>
</dbReference>
<dbReference type="SUPFAM" id="SSF52172">
    <property type="entry name" value="CheY-like"/>
    <property type="match status" value="1"/>
</dbReference>
<dbReference type="Proteomes" id="UP000501534">
    <property type="component" value="Chromosome"/>
</dbReference>
<proteinExistence type="predicted"/>
<accession>A0A6M4GUF9</accession>
<dbReference type="Pfam" id="PF00072">
    <property type="entry name" value="Response_reg"/>
    <property type="match status" value="1"/>
</dbReference>
<dbReference type="SMART" id="SM00448">
    <property type="entry name" value="REC"/>
    <property type="match status" value="1"/>
</dbReference>
<dbReference type="AlphaFoldDB" id="A0A6M4GUF9"/>
<sequence length="129" mass="14250">MGRRLLLVEDDERSRRLLVDVLGYYGFEVVSVGSGEEAIEVARRSLPDAALLDIQLPGISGFEVLAALRSMQGTDRLPILAVTASVMHEERARILEAGFDAYVPKPVNIRELTELLQRLLPESGPHDRG</sequence>
<dbReference type="GO" id="GO:0000160">
    <property type="term" value="P:phosphorelay signal transduction system"/>
    <property type="evidence" value="ECO:0007669"/>
    <property type="project" value="InterPro"/>
</dbReference>
<feature type="modified residue" description="4-aspartylphosphate" evidence="2">
    <location>
        <position position="53"/>
    </location>
</feature>
<organism evidence="4 5">
    <name type="scientific">Usitatibacter rugosus</name>
    <dbReference type="NCBI Taxonomy" id="2732067"/>
    <lineage>
        <taxon>Bacteria</taxon>
        <taxon>Pseudomonadati</taxon>
        <taxon>Pseudomonadota</taxon>
        <taxon>Betaproteobacteria</taxon>
        <taxon>Nitrosomonadales</taxon>
        <taxon>Usitatibacteraceae</taxon>
        <taxon>Usitatibacter</taxon>
    </lineage>
</organism>
<dbReference type="KEGG" id="uru:DSM104443_01739"/>
<reference evidence="4 5" key="1">
    <citation type="submission" date="2020-04" db="EMBL/GenBank/DDBJ databases">
        <title>Usitatibacter rugosus gen. nov., sp. nov. and Usitatibacter palustris sp. nov., novel members of Usitatibacteraceae fam. nov. within the order Nitrosomonadales isolated from soil.</title>
        <authorList>
            <person name="Huber K.J."/>
            <person name="Neumann-Schaal M."/>
            <person name="Geppert A."/>
            <person name="Luckner M."/>
            <person name="Wanner G."/>
            <person name="Overmann J."/>
        </authorList>
    </citation>
    <scope>NUCLEOTIDE SEQUENCE [LARGE SCALE GENOMIC DNA]</scope>
    <source>
        <strain evidence="4 5">0125_3</strain>
    </source>
</reference>
<evidence type="ECO:0000313" key="4">
    <source>
        <dbReference type="EMBL" id="QJR10672.1"/>
    </source>
</evidence>
<evidence type="ECO:0000256" key="1">
    <source>
        <dbReference type="ARBA" id="ARBA00022553"/>
    </source>
</evidence>
<dbReference type="PANTHER" id="PTHR45339">
    <property type="entry name" value="HYBRID SIGNAL TRANSDUCTION HISTIDINE KINASE J"/>
    <property type="match status" value="1"/>
</dbReference>
<dbReference type="PROSITE" id="PS50110">
    <property type="entry name" value="RESPONSE_REGULATORY"/>
    <property type="match status" value="1"/>
</dbReference>
<feature type="domain" description="Response regulatory" evidence="3">
    <location>
        <begin position="4"/>
        <end position="120"/>
    </location>
</feature>
<protein>
    <submittedName>
        <fullName evidence="4">Polar-differentiation response regulator DivK</fullName>
    </submittedName>
</protein>
<name>A0A6M4GUF9_9PROT</name>
<keyword evidence="1 2" id="KW-0597">Phosphoprotein</keyword>
<dbReference type="EMBL" id="CP053069">
    <property type="protein sequence ID" value="QJR10672.1"/>
    <property type="molecule type" value="Genomic_DNA"/>
</dbReference>
<gene>
    <name evidence="4" type="primary">divK_1</name>
    <name evidence="4" type="ORF">DSM104443_01739</name>
</gene>
<keyword evidence="5" id="KW-1185">Reference proteome</keyword>